<gene>
    <name evidence="5" type="ORF">SDC9_124484</name>
</gene>
<feature type="domain" description="Transcriptional regulator LacI/GalR-like sensor" evidence="4">
    <location>
        <begin position="13"/>
        <end position="187"/>
    </location>
</feature>
<organism evidence="5">
    <name type="scientific">bioreactor metagenome</name>
    <dbReference type="NCBI Taxonomy" id="1076179"/>
    <lineage>
        <taxon>unclassified sequences</taxon>
        <taxon>metagenomes</taxon>
        <taxon>ecological metagenomes</taxon>
    </lineage>
</organism>
<keyword evidence="3" id="KW-0804">Transcription</keyword>
<protein>
    <recommendedName>
        <fullName evidence="4">Transcriptional regulator LacI/GalR-like sensor domain-containing protein</fullName>
    </recommendedName>
</protein>
<dbReference type="PANTHER" id="PTHR30146:SF109">
    <property type="entry name" value="HTH-TYPE TRANSCRIPTIONAL REGULATOR GALS"/>
    <property type="match status" value="1"/>
</dbReference>
<sequence>MLDSFPAMAQMATYFIAGGVRQVLFISTLYSEALEREGRKPETFDLSLTGSWKPFFEMLQDHGLNEDRFHIMECRDFKEKLADRLVLRLAQLRQAGPIGVMTNGDLLAREAVTAARMLGLALKKDIFITGASGLPESSSQSPALSVEQPPYRQAAELAVELLYEQIRNGTGLIPNRALPVKFVIRQT</sequence>
<dbReference type="PANTHER" id="PTHR30146">
    <property type="entry name" value="LACI-RELATED TRANSCRIPTIONAL REPRESSOR"/>
    <property type="match status" value="1"/>
</dbReference>
<evidence type="ECO:0000256" key="3">
    <source>
        <dbReference type="ARBA" id="ARBA00023163"/>
    </source>
</evidence>
<keyword evidence="1" id="KW-0805">Transcription regulation</keyword>
<dbReference type="SUPFAM" id="SSF53822">
    <property type="entry name" value="Periplasmic binding protein-like I"/>
    <property type="match status" value="1"/>
</dbReference>
<dbReference type="AlphaFoldDB" id="A0A645CKJ6"/>
<evidence type="ECO:0000259" key="4">
    <source>
        <dbReference type="Pfam" id="PF13377"/>
    </source>
</evidence>
<dbReference type="EMBL" id="VSSQ01027965">
    <property type="protein sequence ID" value="MPM77481.1"/>
    <property type="molecule type" value="Genomic_DNA"/>
</dbReference>
<accession>A0A645CKJ6</accession>
<dbReference type="InterPro" id="IPR028082">
    <property type="entry name" value="Peripla_BP_I"/>
</dbReference>
<dbReference type="InterPro" id="IPR046335">
    <property type="entry name" value="LacI/GalR-like_sensor"/>
</dbReference>
<evidence type="ECO:0000256" key="1">
    <source>
        <dbReference type="ARBA" id="ARBA00023015"/>
    </source>
</evidence>
<dbReference type="Pfam" id="PF13377">
    <property type="entry name" value="Peripla_BP_3"/>
    <property type="match status" value="1"/>
</dbReference>
<dbReference type="GO" id="GO:0000976">
    <property type="term" value="F:transcription cis-regulatory region binding"/>
    <property type="evidence" value="ECO:0007669"/>
    <property type="project" value="TreeGrafter"/>
</dbReference>
<evidence type="ECO:0000256" key="2">
    <source>
        <dbReference type="ARBA" id="ARBA00023125"/>
    </source>
</evidence>
<evidence type="ECO:0000313" key="5">
    <source>
        <dbReference type="EMBL" id="MPM77481.1"/>
    </source>
</evidence>
<reference evidence="5" key="1">
    <citation type="submission" date="2019-08" db="EMBL/GenBank/DDBJ databases">
        <authorList>
            <person name="Kucharzyk K."/>
            <person name="Murdoch R.W."/>
            <person name="Higgins S."/>
            <person name="Loffler F."/>
        </authorList>
    </citation>
    <scope>NUCLEOTIDE SEQUENCE</scope>
</reference>
<dbReference type="Gene3D" id="3.40.50.2300">
    <property type="match status" value="1"/>
</dbReference>
<keyword evidence="2" id="KW-0238">DNA-binding</keyword>
<comment type="caution">
    <text evidence="5">The sequence shown here is derived from an EMBL/GenBank/DDBJ whole genome shotgun (WGS) entry which is preliminary data.</text>
</comment>
<proteinExistence type="predicted"/>
<dbReference type="GO" id="GO:0003700">
    <property type="term" value="F:DNA-binding transcription factor activity"/>
    <property type="evidence" value="ECO:0007669"/>
    <property type="project" value="TreeGrafter"/>
</dbReference>
<name>A0A645CKJ6_9ZZZZ</name>